<organism evidence="6">
    <name type="scientific">Escherichia coli</name>
    <dbReference type="NCBI Taxonomy" id="562"/>
    <lineage>
        <taxon>Bacteria</taxon>
        <taxon>Pseudomonadati</taxon>
        <taxon>Pseudomonadota</taxon>
        <taxon>Gammaproteobacteria</taxon>
        <taxon>Enterobacterales</taxon>
        <taxon>Enterobacteriaceae</taxon>
        <taxon>Escherichia</taxon>
    </lineage>
</organism>
<name>A0A6N0ISF6_ECOLX</name>
<keyword evidence="3" id="KW-0281">Fimbrium</keyword>
<dbReference type="GO" id="GO:0009289">
    <property type="term" value="C:pilus"/>
    <property type="evidence" value="ECO:0007669"/>
    <property type="project" value="UniProtKB-SubCell"/>
</dbReference>
<evidence type="ECO:0000256" key="2">
    <source>
        <dbReference type="ARBA" id="ARBA00022729"/>
    </source>
</evidence>
<feature type="chain" id="PRO_5027077351" evidence="5">
    <location>
        <begin position="23"/>
        <end position="254"/>
    </location>
</feature>
<accession>A0A6N0ISF6</accession>
<evidence type="ECO:0000256" key="5">
    <source>
        <dbReference type="SAM" id="SignalP"/>
    </source>
</evidence>
<dbReference type="Pfam" id="PF02432">
    <property type="entry name" value="Fimbrial_K88"/>
    <property type="match status" value="1"/>
</dbReference>
<comment type="similarity">
    <text evidence="4">Belongs to the fimbrial K88 protein family.</text>
</comment>
<dbReference type="EMBL" id="CP054565">
    <property type="protein sequence ID" value="QKQ37685.1"/>
    <property type="molecule type" value="Genomic_DNA"/>
</dbReference>
<keyword evidence="2 5" id="KW-0732">Signal</keyword>
<feature type="signal peptide" evidence="5">
    <location>
        <begin position="1"/>
        <end position="22"/>
    </location>
</feature>
<sequence length="254" mass="26247">MKKTLIALAVAASAAVSGSAMAWTPNGTGGSVNLGGTLKPTEVMTPWEVKVGAAANGLDAQIKKGDTKVDVLVKNTIPVLGIRTVKAEAFAGGKDMSPQISYGNALDVDAFNASVAPLTLEVKGVDGAKIGSLTTDMFAQARTSMMGGWEGKFWNYASQAGHGFFGGLPKSADNVSTVDRVDELMPEAGANYVNQSAPDAGVNYSTFSGPDSTHSAYYFSVVEGGKSIKITLDNPAGADDIVWNASLPVTVSYQ</sequence>
<evidence type="ECO:0000256" key="4">
    <source>
        <dbReference type="ARBA" id="ARBA00049989"/>
    </source>
</evidence>
<evidence type="ECO:0000313" key="6">
    <source>
        <dbReference type="EMBL" id="QKQ37685.1"/>
    </source>
</evidence>
<dbReference type="GO" id="GO:0007155">
    <property type="term" value="P:cell adhesion"/>
    <property type="evidence" value="ECO:0007669"/>
    <property type="project" value="InterPro"/>
</dbReference>
<geneLocation type="plasmid" evidence="6">
    <name>pSCU-478-1</name>
</geneLocation>
<reference evidence="6" key="1">
    <citation type="submission" date="2020-05" db="EMBL/GenBank/DDBJ databases">
        <title>Title: F plasmids are the major carriers of antibiotic resistance genes in human-associated commensal E. coli.</title>
        <authorList>
            <person name="Stephens C."/>
            <person name="Arismendi T."/>
            <person name="Wright M."/>
            <person name="Hartman A."/>
            <person name="Gonzalez A."/>
            <person name="Gill M."/>
            <person name="Pandori M."/>
            <person name="Hess D."/>
        </authorList>
    </citation>
    <scope>NUCLEOTIDE SEQUENCE</scope>
    <source>
        <strain evidence="6">SCU-478</strain>
        <plasmid evidence="6">pSCU-478-1</plasmid>
    </source>
</reference>
<dbReference type="AlphaFoldDB" id="A0A6N0ISF6"/>
<protein>
    <submittedName>
        <fullName evidence="6">Fimbrial protein</fullName>
    </submittedName>
</protein>
<keyword evidence="6" id="KW-0614">Plasmid</keyword>
<evidence type="ECO:0000256" key="1">
    <source>
        <dbReference type="ARBA" id="ARBA00004561"/>
    </source>
</evidence>
<gene>
    <name evidence="6" type="ORF">HPE44_25055</name>
</gene>
<dbReference type="InterPro" id="IPR003467">
    <property type="entry name" value="Fimbrial_K88_FaeH"/>
</dbReference>
<dbReference type="RefSeq" id="WP_181695866.1">
    <property type="nucleotide sequence ID" value="NZ_CP054565.1"/>
</dbReference>
<proteinExistence type="inferred from homology"/>
<evidence type="ECO:0000256" key="3">
    <source>
        <dbReference type="ARBA" id="ARBA00023263"/>
    </source>
</evidence>
<comment type="subcellular location">
    <subcellularLocation>
        <location evidence="1">Fimbrium</location>
    </subcellularLocation>
</comment>